<dbReference type="KEGG" id="lact:D7I46_09775"/>
<gene>
    <name evidence="9" type="primary">mreD</name>
    <name evidence="9" type="ORF">D7I46_09775</name>
</gene>
<evidence type="ECO:0000313" key="10">
    <source>
        <dbReference type="Proteomes" id="UP000269374"/>
    </source>
</evidence>
<keyword evidence="3" id="KW-1003">Cell membrane</keyword>
<dbReference type="EMBL" id="CP032627">
    <property type="protein sequence ID" value="AYG01357.1"/>
    <property type="molecule type" value="Genomic_DNA"/>
</dbReference>
<proteinExistence type="inferred from homology"/>
<evidence type="ECO:0000256" key="5">
    <source>
        <dbReference type="ARBA" id="ARBA00022960"/>
    </source>
</evidence>
<evidence type="ECO:0000256" key="3">
    <source>
        <dbReference type="ARBA" id="ARBA00022475"/>
    </source>
</evidence>
<evidence type="ECO:0000256" key="1">
    <source>
        <dbReference type="ARBA" id="ARBA00004651"/>
    </source>
</evidence>
<protein>
    <submittedName>
        <fullName evidence="9">Rod shape-determining protein MreD</fullName>
    </submittedName>
</protein>
<feature type="transmembrane region" description="Helical" evidence="8">
    <location>
        <begin position="107"/>
        <end position="131"/>
    </location>
</feature>
<dbReference type="InterPro" id="IPR007227">
    <property type="entry name" value="Cell_shape_determining_MreD"/>
</dbReference>
<evidence type="ECO:0000256" key="4">
    <source>
        <dbReference type="ARBA" id="ARBA00022692"/>
    </source>
</evidence>
<dbReference type="GO" id="GO:0005886">
    <property type="term" value="C:plasma membrane"/>
    <property type="evidence" value="ECO:0007669"/>
    <property type="project" value="UniProtKB-SubCell"/>
</dbReference>
<dbReference type="OrthoDB" id="2148512at2"/>
<dbReference type="NCBIfam" id="TIGR03426">
    <property type="entry name" value="shape_MreD"/>
    <property type="match status" value="1"/>
</dbReference>
<feature type="transmembrane region" description="Helical" evidence="8">
    <location>
        <begin position="32"/>
        <end position="51"/>
    </location>
</feature>
<organism evidence="9 10">
    <name type="scientific">Lactococcus allomyrinae</name>
    <dbReference type="NCBI Taxonomy" id="2419773"/>
    <lineage>
        <taxon>Bacteria</taxon>
        <taxon>Bacillati</taxon>
        <taxon>Bacillota</taxon>
        <taxon>Bacilli</taxon>
        <taxon>Lactobacillales</taxon>
        <taxon>Streptococcaceae</taxon>
        <taxon>Lactococcus</taxon>
    </lineage>
</organism>
<dbReference type="AlphaFoldDB" id="A0A387BJY5"/>
<dbReference type="Pfam" id="PF04093">
    <property type="entry name" value="MreD"/>
    <property type="match status" value="1"/>
</dbReference>
<sequence>MSRFTFQFFSPILLFLLLILDGQITHVLTSLSGGTWTPVSHLFLIFLVYSVTQHRSSYIIILAALLGAVYDSYYLGVYGIATLLFPLIALFVYNIESVIFTNRWTRLFTIIIIVTAFEVFSAVITAAFGLSQLNFLNFVVYQLAPTLLLNIILAAMLQAPLELFYRLRKSHFRYTGK</sequence>
<comment type="subcellular location">
    <subcellularLocation>
        <location evidence="1">Cell membrane</location>
        <topology evidence="1">Multi-pass membrane protein</topology>
    </subcellularLocation>
</comment>
<feature type="transmembrane region" description="Helical" evidence="8">
    <location>
        <begin position="81"/>
        <end position="100"/>
    </location>
</feature>
<evidence type="ECO:0000256" key="7">
    <source>
        <dbReference type="ARBA" id="ARBA00023136"/>
    </source>
</evidence>
<dbReference type="GO" id="GO:0008360">
    <property type="term" value="P:regulation of cell shape"/>
    <property type="evidence" value="ECO:0007669"/>
    <property type="project" value="UniProtKB-KW"/>
</dbReference>
<dbReference type="Proteomes" id="UP000269374">
    <property type="component" value="Chromosome"/>
</dbReference>
<accession>A0A387BJY5</accession>
<evidence type="ECO:0000313" key="9">
    <source>
        <dbReference type="EMBL" id="AYG01357.1"/>
    </source>
</evidence>
<keyword evidence="6 8" id="KW-1133">Transmembrane helix</keyword>
<dbReference type="RefSeq" id="WP_120772730.1">
    <property type="nucleotide sequence ID" value="NZ_CP032627.1"/>
</dbReference>
<name>A0A387BJY5_9LACT</name>
<comment type="similarity">
    <text evidence="2">Belongs to the MreD family.</text>
</comment>
<keyword evidence="5" id="KW-0133">Cell shape</keyword>
<reference evidence="9 10" key="1">
    <citation type="submission" date="2018-09" db="EMBL/GenBank/DDBJ databases">
        <title>Genome sequencing of strain 1JSPR-7.</title>
        <authorList>
            <person name="Heo J."/>
            <person name="Kim S.-J."/>
            <person name="Kwon S.-W."/>
        </authorList>
    </citation>
    <scope>NUCLEOTIDE SEQUENCE [LARGE SCALE GENOMIC DNA]</scope>
    <source>
        <strain evidence="9 10">1JSPR-7</strain>
    </source>
</reference>
<evidence type="ECO:0000256" key="8">
    <source>
        <dbReference type="SAM" id="Phobius"/>
    </source>
</evidence>
<feature type="transmembrane region" description="Helical" evidence="8">
    <location>
        <begin position="143"/>
        <end position="165"/>
    </location>
</feature>
<keyword evidence="7 8" id="KW-0472">Membrane</keyword>
<evidence type="ECO:0000256" key="2">
    <source>
        <dbReference type="ARBA" id="ARBA00007776"/>
    </source>
</evidence>
<keyword evidence="4 8" id="KW-0812">Transmembrane</keyword>
<keyword evidence="10" id="KW-1185">Reference proteome</keyword>
<evidence type="ECO:0000256" key="6">
    <source>
        <dbReference type="ARBA" id="ARBA00022989"/>
    </source>
</evidence>